<name>A0A067BF87_SAPPC</name>
<sequence>MGNLLASAPSCVRLSKEAQAALTAEQGPLFITSAFGGAARLGPPKSIVAPISRQTKATHEPVKLSTKYDPWSSTTRHFGRPL</sequence>
<organism evidence="2 3">
    <name type="scientific">Saprolegnia parasitica (strain CBS 223.65)</name>
    <dbReference type="NCBI Taxonomy" id="695850"/>
    <lineage>
        <taxon>Eukaryota</taxon>
        <taxon>Sar</taxon>
        <taxon>Stramenopiles</taxon>
        <taxon>Oomycota</taxon>
        <taxon>Saprolegniomycetes</taxon>
        <taxon>Saprolegniales</taxon>
        <taxon>Saprolegniaceae</taxon>
        <taxon>Saprolegnia</taxon>
    </lineage>
</organism>
<evidence type="ECO:0000313" key="3">
    <source>
        <dbReference type="Proteomes" id="UP000030745"/>
    </source>
</evidence>
<keyword evidence="3" id="KW-1185">Reference proteome</keyword>
<dbReference type="VEuPathDB" id="FungiDB:SPRG_17716"/>
<dbReference type="GeneID" id="24139246"/>
<protein>
    <submittedName>
        <fullName evidence="2">Uncharacterized protein</fullName>
    </submittedName>
</protein>
<dbReference type="RefSeq" id="XP_012212519.1">
    <property type="nucleotide sequence ID" value="XM_012357129.1"/>
</dbReference>
<feature type="region of interest" description="Disordered" evidence="1">
    <location>
        <begin position="46"/>
        <end position="82"/>
    </location>
</feature>
<dbReference type="EMBL" id="KK583934">
    <property type="protein sequence ID" value="KDO16773.1"/>
    <property type="molecule type" value="Genomic_DNA"/>
</dbReference>
<dbReference type="Proteomes" id="UP000030745">
    <property type="component" value="Unassembled WGS sequence"/>
</dbReference>
<proteinExistence type="predicted"/>
<accession>A0A067BF87</accession>
<reference evidence="2 3" key="1">
    <citation type="journal article" date="2013" name="PLoS Genet.">
        <title>Distinctive expansion of potential virulence genes in the genome of the oomycete fish pathogen Saprolegnia parasitica.</title>
        <authorList>
            <person name="Jiang R.H."/>
            <person name="de Bruijn I."/>
            <person name="Haas B.J."/>
            <person name="Belmonte R."/>
            <person name="Lobach L."/>
            <person name="Christie J."/>
            <person name="van den Ackerveken G."/>
            <person name="Bottin A."/>
            <person name="Bulone V."/>
            <person name="Diaz-Moreno S.M."/>
            <person name="Dumas B."/>
            <person name="Fan L."/>
            <person name="Gaulin E."/>
            <person name="Govers F."/>
            <person name="Grenville-Briggs L.J."/>
            <person name="Horner N.R."/>
            <person name="Levin J.Z."/>
            <person name="Mammella M."/>
            <person name="Meijer H.J."/>
            <person name="Morris P."/>
            <person name="Nusbaum C."/>
            <person name="Oome S."/>
            <person name="Phillips A.J."/>
            <person name="van Rooyen D."/>
            <person name="Rzeszutek E."/>
            <person name="Saraiva M."/>
            <person name="Secombes C.J."/>
            <person name="Seidl M.F."/>
            <person name="Snel B."/>
            <person name="Stassen J.H."/>
            <person name="Sykes S."/>
            <person name="Tripathy S."/>
            <person name="van den Berg H."/>
            <person name="Vega-Arreguin J.C."/>
            <person name="Wawra S."/>
            <person name="Young S.K."/>
            <person name="Zeng Q."/>
            <person name="Dieguez-Uribeondo J."/>
            <person name="Russ C."/>
            <person name="Tyler B.M."/>
            <person name="van West P."/>
        </authorList>
    </citation>
    <scope>NUCLEOTIDE SEQUENCE [LARGE SCALE GENOMIC DNA]</scope>
    <source>
        <strain evidence="2 3">CBS 223.65</strain>
    </source>
</reference>
<evidence type="ECO:0000313" key="2">
    <source>
        <dbReference type="EMBL" id="KDO16773.1"/>
    </source>
</evidence>
<gene>
    <name evidence="2" type="ORF">SPRG_17716</name>
</gene>
<evidence type="ECO:0000256" key="1">
    <source>
        <dbReference type="SAM" id="MobiDB-lite"/>
    </source>
</evidence>
<dbReference type="KEGG" id="spar:SPRG_17716"/>
<dbReference type="AlphaFoldDB" id="A0A067BF87"/>